<dbReference type="STRING" id="225164.V4APG3"/>
<dbReference type="EMBL" id="KB201403">
    <property type="protein sequence ID" value="ESO96680.1"/>
    <property type="molecule type" value="Genomic_DNA"/>
</dbReference>
<evidence type="ECO:0000256" key="1">
    <source>
        <dbReference type="ARBA" id="ARBA00023054"/>
    </source>
</evidence>
<keyword evidence="4" id="KW-1185">Reference proteome</keyword>
<dbReference type="PANTHER" id="PTHR16768:SF5">
    <property type="entry name" value="FI14214P"/>
    <property type="match status" value="1"/>
</dbReference>
<dbReference type="AlphaFoldDB" id="V4APG3"/>
<dbReference type="Pfam" id="PF06625">
    <property type="entry name" value="DUF1151"/>
    <property type="match status" value="1"/>
</dbReference>
<gene>
    <name evidence="3" type="ORF">LOTGIDRAFT_60102</name>
</gene>
<evidence type="ECO:0000313" key="3">
    <source>
        <dbReference type="EMBL" id="ESO96680.1"/>
    </source>
</evidence>
<organism evidence="3 4">
    <name type="scientific">Lottia gigantea</name>
    <name type="common">Giant owl limpet</name>
    <dbReference type="NCBI Taxonomy" id="225164"/>
    <lineage>
        <taxon>Eukaryota</taxon>
        <taxon>Metazoa</taxon>
        <taxon>Spiralia</taxon>
        <taxon>Lophotrochozoa</taxon>
        <taxon>Mollusca</taxon>
        <taxon>Gastropoda</taxon>
        <taxon>Patellogastropoda</taxon>
        <taxon>Lottioidea</taxon>
        <taxon>Lottiidae</taxon>
        <taxon>Lottia</taxon>
    </lineage>
</organism>
<dbReference type="PANTHER" id="PTHR16768">
    <property type="entry name" value="DOWN REGULATED IN RENAL CARCINOMA 1/TU3A"/>
    <property type="match status" value="1"/>
</dbReference>
<name>V4APG3_LOTGI</name>
<dbReference type="GeneID" id="20251558"/>
<dbReference type="OMA" id="DFREGTM"/>
<proteinExistence type="predicted"/>
<evidence type="ECO:0000256" key="2">
    <source>
        <dbReference type="SAM" id="MobiDB-lite"/>
    </source>
</evidence>
<feature type="non-terminal residue" evidence="3">
    <location>
        <position position="101"/>
    </location>
</feature>
<feature type="non-terminal residue" evidence="3">
    <location>
        <position position="1"/>
    </location>
</feature>
<dbReference type="HOGENOM" id="CLU_122902_0_0_1"/>
<accession>V4APG3</accession>
<dbReference type="RefSeq" id="XP_009052632.1">
    <property type="nucleotide sequence ID" value="XM_009054384.1"/>
</dbReference>
<protein>
    <submittedName>
        <fullName evidence="3">Uncharacterized protein</fullName>
    </submittedName>
</protein>
<dbReference type="InterPro" id="IPR009533">
    <property type="entry name" value="FAM107"/>
</dbReference>
<dbReference type="CTD" id="20251558"/>
<dbReference type="OrthoDB" id="5963205at2759"/>
<sequence>ISPKKLENPCLRSNERQALHKELLFNYKRGVNVLQKPELNKILEKRKEQQRLKEWDNQHTNKRTSLELKLEERANRMKEEENSRMNSIKEKTENAPEFLKM</sequence>
<keyword evidence="1" id="KW-0175">Coiled coil</keyword>
<feature type="region of interest" description="Disordered" evidence="2">
    <location>
        <begin position="76"/>
        <end position="101"/>
    </location>
</feature>
<reference evidence="3 4" key="1">
    <citation type="journal article" date="2013" name="Nature">
        <title>Insights into bilaterian evolution from three spiralian genomes.</title>
        <authorList>
            <person name="Simakov O."/>
            <person name="Marletaz F."/>
            <person name="Cho S.J."/>
            <person name="Edsinger-Gonzales E."/>
            <person name="Havlak P."/>
            <person name="Hellsten U."/>
            <person name="Kuo D.H."/>
            <person name="Larsson T."/>
            <person name="Lv J."/>
            <person name="Arendt D."/>
            <person name="Savage R."/>
            <person name="Osoegawa K."/>
            <person name="de Jong P."/>
            <person name="Grimwood J."/>
            <person name="Chapman J.A."/>
            <person name="Shapiro H."/>
            <person name="Aerts A."/>
            <person name="Otillar R.P."/>
            <person name="Terry A.Y."/>
            <person name="Boore J.L."/>
            <person name="Grigoriev I.V."/>
            <person name="Lindberg D.R."/>
            <person name="Seaver E.C."/>
            <person name="Weisblat D.A."/>
            <person name="Putnam N.H."/>
            <person name="Rokhsar D.S."/>
        </authorList>
    </citation>
    <scope>NUCLEOTIDE SEQUENCE [LARGE SCALE GENOMIC DNA]</scope>
</reference>
<dbReference type="KEGG" id="lgi:LOTGIDRAFT_60102"/>
<dbReference type="Proteomes" id="UP000030746">
    <property type="component" value="Unassembled WGS sequence"/>
</dbReference>
<evidence type="ECO:0000313" key="4">
    <source>
        <dbReference type="Proteomes" id="UP000030746"/>
    </source>
</evidence>